<protein>
    <submittedName>
        <fullName evidence="1">Uncharacterized protein</fullName>
    </submittedName>
</protein>
<sequence length="96" mass="10244">MDTVAARFREKGNPLFDARSTAMGADAIFGNPSADLAQSGLDALGVAGKQLHGKRFSQQDARALARVLPFQNLNGVSQLLSTFISPLPEWSRGTGR</sequence>
<name>A0AA94V9L2_RHIRH</name>
<dbReference type="AlphaFoldDB" id="A0AA94V9L2"/>
<proteinExistence type="predicted"/>
<reference evidence="1 2" key="1">
    <citation type="journal article" date="2019" name="Appl. Microbiol. Biotechnol.">
        <title>Differential efficiency of wild type rhizogenic strains for rol gene transformation of plants.</title>
        <authorList>
            <person name="Desmet S."/>
            <person name="De Keyser E."/>
            <person name="Van Vaerenbergh J."/>
            <person name="Baeyen S."/>
            <person name="Van Huylenbroeck J."/>
            <person name="Geelen D."/>
            <person name="Dhooghe E."/>
        </authorList>
    </citation>
    <scope>NUCLEOTIDE SEQUENCE [LARGE SCALE GENOMIC DNA]</scope>
    <source>
        <strain evidence="1 2">B 4.1</strain>
    </source>
</reference>
<evidence type="ECO:0000313" key="2">
    <source>
        <dbReference type="Proteomes" id="UP000320858"/>
    </source>
</evidence>
<accession>A0AA94V9L2</accession>
<comment type="caution">
    <text evidence="1">The sequence shown here is derived from an EMBL/GenBank/DDBJ whole genome shotgun (WGS) entry which is preliminary data.</text>
</comment>
<gene>
    <name evidence="1" type="ORF">EXN24_23665</name>
</gene>
<dbReference type="Proteomes" id="UP000320858">
    <property type="component" value="Unassembled WGS sequence"/>
</dbReference>
<dbReference type="EMBL" id="SGOB01000007">
    <property type="protein sequence ID" value="TRA85563.1"/>
    <property type="molecule type" value="Genomic_DNA"/>
</dbReference>
<organism evidence="1 2">
    <name type="scientific">Rhizobium rhizogenes</name>
    <name type="common">Agrobacterium rhizogenes</name>
    <dbReference type="NCBI Taxonomy" id="359"/>
    <lineage>
        <taxon>Bacteria</taxon>
        <taxon>Pseudomonadati</taxon>
        <taxon>Pseudomonadota</taxon>
        <taxon>Alphaproteobacteria</taxon>
        <taxon>Hyphomicrobiales</taxon>
        <taxon>Rhizobiaceae</taxon>
        <taxon>Rhizobium/Agrobacterium group</taxon>
        <taxon>Rhizobium</taxon>
    </lineage>
</organism>
<evidence type="ECO:0000313" key="1">
    <source>
        <dbReference type="EMBL" id="TRA85563.1"/>
    </source>
</evidence>